<name>A0AAD5H6X3_9CHLO</name>
<dbReference type="PANTHER" id="PTHR11802:SF201">
    <property type="entry name" value="CARBOXYPEPTIDASE"/>
    <property type="match status" value="1"/>
</dbReference>
<dbReference type="Pfam" id="PF00450">
    <property type="entry name" value="Peptidase_S10"/>
    <property type="match status" value="1"/>
</dbReference>
<accession>A0AAD5H6X3</accession>
<comment type="similarity">
    <text evidence="1 2">Belongs to the peptidase S10 family.</text>
</comment>
<dbReference type="GO" id="GO:0006508">
    <property type="term" value="P:proteolysis"/>
    <property type="evidence" value="ECO:0007669"/>
    <property type="project" value="UniProtKB-KW"/>
</dbReference>
<dbReference type="Proteomes" id="UP001205105">
    <property type="component" value="Unassembled WGS sequence"/>
</dbReference>
<proteinExistence type="inferred from homology"/>
<dbReference type="PANTHER" id="PTHR11802">
    <property type="entry name" value="SERINE PROTEASE FAMILY S10 SERINE CARBOXYPEPTIDASE"/>
    <property type="match status" value="1"/>
</dbReference>
<protein>
    <recommendedName>
        <fullName evidence="2">Carboxypeptidase</fullName>
        <ecNumber evidence="2">3.4.16.-</ecNumber>
    </recommendedName>
</protein>
<keyword evidence="2" id="KW-0121">Carboxypeptidase</keyword>
<dbReference type="InterPro" id="IPR001563">
    <property type="entry name" value="Peptidase_S10"/>
</dbReference>
<dbReference type="PROSITE" id="PS00131">
    <property type="entry name" value="CARBOXYPEPT_SER_SER"/>
    <property type="match status" value="1"/>
</dbReference>
<dbReference type="GO" id="GO:0004185">
    <property type="term" value="F:serine-type carboxypeptidase activity"/>
    <property type="evidence" value="ECO:0007669"/>
    <property type="project" value="UniProtKB-UniRule"/>
</dbReference>
<dbReference type="InterPro" id="IPR018202">
    <property type="entry name" value="Ser_caboxypep_ser_AS"/>
</dbReference>
<dbReference type="EC" id="3.4.16.-" evidence="2"/>
<dbReference type="InterPro" id="IPR029058">
    <property type="entry name" value="AB_hydrolase_fold"/>
</dbReference>
<reference evidence="3" key="1">
    <citation type="submission" date="2020-11" db="EMBL/GenBank/DDBJ databases">
        <title>Chlorella ohadii genome sequencing and assembly.</title>
        <authorList>
            <person name="Murik O."/>
            <person name="Treves H."/>
            <person name="Kedem I."/>
            <person name="Shotland Y."/>
            <person name="Kaplan A."/>
        </authorList>
    </citation>
    <scope>NUCLEOTIDE SEQUENCE</scope>
    <source>
        <strain evidence="3">1</strain>
    </source>
</reference>
<comment type="caution">
    <text evidence="3">The sequence shown here is derived from an EMBL/GenBank/DDBJ whole genome shotgun (WGS) entry which is preliminary data.</text>
</comment>
<keyword evidence="2" id="KW-0645">Protease</keyword>
<evidence type="ECO:0000256" key="1">
    <source>
        <dbReference type="ARBA" id="ARBA00009431"/>
    </source>
</evidence>
<gene>
    <name evidence="3" type="ORF">COHA_000271</name>
</gene>
<evidence type="ECO:0000256" key="2">
    <source>
        <dbReference type="RuleBase" id="RU361156"/>
    </source>
</evidence>
<dbReference type="EMBL" id="JADXDR010000007">
    <property type="protein sequence ID" value="KAI7846201.1"/>
    <property type="molecule type" value="Genomic_DNA"/>
</dbReference>
<evidence type="ECO:0000313" key="4">
    <source>
        <dbReference type="Proteomes" id="UP001205105"/>
    </source>
</evidence>
<dbReference type="AlphaFoldDB" id="A0AAD5H6X3"/>
<keyword evidence="2" id="KW-0378">Hydrolase</keyword>
<keyword evidence="4" id="KW-1185">Reference proteome</keyword>
<evidence type="ECO:0000313" key="3">
    <source>
        <dbReference type="EMBL" id="KAI7846201.1"/>
    </source>
</evidence>
<dbReference type="SUPFAM" id="SSF53474">
    <property type="entry name" value="alpha/beta-Hydrolases"/>
    <property type="match status" value="1"/>
</dbReference>
<sequence>MAPLEHLSFFKGDKPPTCAPHTADYKQLATDKGMATDVVAFIHEWRRLFPRLAKAPFWLAGESYAGRFYAGHYVPHITLQLLEHSAQEAGNSKDKIDFKGFLLGNPSTDEEYDNEGRLMFWWSHGLISQDVKKRLNGCAVPWVQAQPAALLPATLPAQVIITQGIEVKTKTQNKKCEKAVKQALEEMGPIKMQNVFGDRCLDSRFTSAAAPAPSWLARLLPAGLTRVLGGKHDPDPCITQEGEAYLARRDVQDALHANRSGSLNWDYKGCTEGEVFKYSVDDQLDSMLPLYRRINKDAPHLRTLIYTGTPAAELI</sequence>
<organism evidence="3 4">
    <name type="scientific">Chlorella ohadii</name>
    <dbReference type="NCBI Taxonomy" id="2649997"/>
    <lineage>
        <taxon>Eukaryota</taxon>
        <taxon>Viridiplantae</taxon>
        <taxon>Chlorophyta</taxon>
        <taxon>core chlorophytes</taxon>
        <taxon>Trebouxiophyceae</taxon>
        <taxon>Chlorellales</taxon>
        <taxon>Chlorellaceae</taxon>
        <taxon>Chlorella clade</taxon>
        <taxon>Chlorella</taxon>
    </lineage>
</organism>
<dbReference type="Gene3D" id="3.40.50.1820">
    <property type="entry name" value="alpha/beta hydrolase"/>
    <property type="match status" value="1"/>
</dbReference>